<dbReference type="PANTHER" id="PTHR46699:SF1">
    <property type="entry name" value="SERINE_THREONINE-PROTEIN KINASE STN8, CHLOROPLASTIC"/>
    <property type="match status" value="1"/>
</dbReference>
<accession>A0A452ZCS4</accession>
<protein>
    <recommendedName>
        <fullName evidence="3">Protein kinase domain-containing protein</fullName>
    </recommendedName>
</protein>
<dbReference type="AlphaFoldDB" id="A0A452ZCS4"/>
<dbReference type="Gramene" id="AET1Gv20718200.5">
    <property type="protein sequence ID" value="AET1Gv20718200.5"/>
    <property type="gene ID" value="AET1Gv20718200"/>
</dbReference>
<keyword evidence="2" id="KW-1185">Reference proteome</keyword>
<evidence type="ECO:0000313" key="1">
    <source>
        <dbReference type="EnsemblPlants" id="AET1Gv20718200.5"/>
    </source>
</evidence>
<evidence type="ECO:0008006" key="3">
    <source>
        <dbReference type="Google" id="ProtNLM"/>
    </source>
</evidence>
<reference evidence="2" key="2">
    <citation type="journal article" date="2017" name="Nat. Plants">
        <title>The Aegilops tauschii genome reveals multiple impacts of transposons.</title>
        <authorList>
            <person name="Zhao G."/>
            <person name="Zou C."/>
            <person name="Li K."/>
            <person name="Wang K."/>
            <person name="Li T."/>
            <person name="Gao L."/>
            <person name="Zhang X."/>
            <person name="Wang H."/>
            <person name="Yang Z."/>
            <person name="Liu X."/>
            <person name="Jiang W."/>
            <person name="Mao L."/>
            <person name="Kong X."/>
            <person name="Jiao Y."/>
            <person name="Jia J."/>
        </authorList>
    </citation>
    <scope>NUCLEOTIDE SEQUENCE [LARGE SCALE GENOMIC DNA]</scope>
    <source>
        <strain evidence="2">cv. AL8/78</strain>
    </source>
</reference>
<reference evidence="1" key="5">
    <citation type="journal article" date="2021" name="G3 (Bethesda)">
        <title>Aegilops tauschii genome assembly Aet v5.0 features greater sequence contiguity and improved annotation.</title>
        <authorList>
            <person name="Wang L."/>
            <person name="Zhu T."/>
            <person name="Rodriguez J.C."/>
            <person name="Deal K.R."/>
            <person name="Dubcovsky J."/>
            <person name="McGuire P.E."/>
            <person name="Lux T."/>
            <person name="Spannagl M."/>
            <person name="Mayer K.F.X."/>
            <person name="Baldrich P."/>
            <person name="Meyers B.C."/>
            <person name="Huo N."/>
            <person name="Gu Y.Q."/>
            <person name="Zhou H."/>
            <person name="Devos K.M."/>
            <person name="Bennetzen J.L."/>
            <person name="Unver T."/>
            <person name="Budak H."/>
            <person name="Gulick P.J."/>
            <person name="Galiba G."/>
            <person name="Kalapos B."/>
            <person name="Nelson D.R."/>
            <person name="Li P."/>
            <person name="You F.M."/>
            <person name="Luo M.C."/>
            <person name="Dvorak J."/>
        </authorList>
    </citation>
    <scope>NUCLEOTIDE SEQUENCE [LARGE SCALE GENOMIC DNA]</scope>
    <source>
        <strain evidence="1">cv. AL8/78</strain>
    </source>
</reference>
<dbReference type="EnsemblPlants" id="AET1Gv20718200.5">
    <property type="protein sequence ID" value="AET1Gv20718200.5"/>
    <property type="gene ID" value="AET1Gv20718200"/>
</dbReference>
<dbReference type="Proteomes" id="UP000015105">
    <property type="component" value="Chromosome 1D"/>
</dbReference>
<organism evidence="1 2">
    <name type="scientific">Aegilops tauschii subsp. strangulata</name>
    <name type="common">Goatgrass</name>
    <dbReference type="NCBI Taxonomy" id="200361"/>
    <lineage>
        <taxon>Eukaryota</taxon>
        <taxon>Viridiplantae</taxon>
        <taxon>Streptophyta</taxon>
        <taxon>Embryophyta</taxon>
        <taxon>Tracheophyta</taxon>
        <taxon>Spermatophyta</taxon>
        <taxon>Magnoliopsida</taxon>
        <taxon>Liliopsida</taxon>
        <taxon>Poales</taxon>
        <taxon>Poaceae</taxon>
        <taxon>BOP clade</taxon>
        <taxon>Pooideae</taxon>
        <taxon>Triticodae</taxon>
        <taxon>Triticeae</taxon>
        <taxon>Triticinae</taxon>
        <taxon>Aegilops</taxon>
    </lineage>
</organism>
<reference evidence="1" key="3">
    <citation type="journal article" date="2017" name="Nature">
        <title>Genome sequence of the progenitor of the wheat D genome Aegilops tauschii.</title>
        <authorList>
            <person name="Luo M.C."/>
            <person name="Gu Y.Q."/>
            <person name="Puiu D."/>
            <person name="Wang H."/>
            <person name="Twardziok S.O."/>
            <person name="Deal K.R."/>
            <person name="Huo N."/>
            <person name="Zhu T."/>
            <person name="Wang L."/>
            <person name="Wang Y."/>
            <person name="McGuire P.E."/>
            <person name="Liu S."/>
            <person name="Long H."/>
            <person name="Ramasamy R.K."/>
            <person name="Rodriguez J.C."/>
            <person name="Van S.L."/>
            <person name="Yuan L."/>
            <person name="Wang Z."/>
            <person name="Xia Z."/>
            <person name="Xiao L."/>
            <person name="Anderson O.D."/>
            <person name="Ouyang S."/>
            <person name="Liang Y."/>
            <person name="Zimin A.V."/>
            <person name="Pertea G."/>
            <person name="Qi P."/>
            <person name="Bennetzen J.L."/>
            <person name="Dai X."/>
            <person name="Dawson M.W."/>
            <person name="Muller H.G."/>
            <person name="Kugler K."/>
            <person name="Rivarola-Duarte L."/>
            <person name="Spannagl M."/>
            <person name="Mayer K.F.X."/>
            <person name="Lu F.H."/>
            <person name="Bevan M.W."/>
            <person name="Leroy P."/>
            <person name="Li P."/>
            <person name="You F.M."/>
            <person name="Sun Q."/>
            <person name="Liu Z."/>
            <person name="Lyons E."/>
            <person name="Wicker T."/>
            <person name="Salzberg S.L."/>
            <person name="Devos K.M."/>
            <person name="Dvorak J."/>
        </authorList>
    </citation>
    <scope>NUCLEOTIDE SEQUENCE [LARGE SCALE GENOMIC DNA]</scope>
    <source>
        <strain evidence="1">cv. AL8/78</strain>
    </source>
</reference>
<name>A0A452ZCS4_AEGTS</name>
<reference evidence="2" key="1">
    <citation type="journal article" date="2014" name="Science">
        <title>Ancient hybridizations among the ancestral genomes of bread wheat.</title>
        <authorList>
            <consortium name="International Wheat Genome Sequencing Consortium,"/>
            <person name="Marcussen T."/>
            <person name="Sandve S.R."/>
            <person name="Heier L."/>
            <person name="Spannagl M."/>
            <person name="Pfeifer M."/>
            <person name="Jakobsen K.S."/>
            <person name="Wulff B.B."/>
            <person name="Steuernagel B."/>
            <person name="Mayer K.F."/>
            <person name="Olsen O.A."/>
        </authorList>
    </citation>
    <scope>NUCLEOTIDE SEQUENCE [LARGE SCALE GENOMIC DNA]</scope>
    <source>
        <strain evidence="2">cv. AL8/78</strain>
    </source>
</reference>
<proteinExistence type="predicted"/>
<evidence type="ECO:0000313" key="2">
    <source>
        <dbReference type="Proteomes" id="UP000015105"/>
    </source>
</evidence>
<reference evidence="1" key="4">
    <citation type="submission" date="2019-03" db="UniProtKB">
        <authorList>
            <consortium name="EnsemblPlants"/>
        </authorList>
    </citation>
    <scope>IDENTIFICATION</scope>
</reference>
<sequence>ALHLDASSPAVRVADDALSRMEELTAGMNEAERWALFGVVAVTWLYLTARPGVLSGAVDTYVFAPLQQALDTLLGRRSLKMSDFVVGERIGEGSFGVVYSGAVVPRGGPAVEERAGRAKTKLQLDDRYKEKVILKKVSLVQATLAQEGPPGLRAKMANLMGGPAVRVLICR</sequence>
<dbReference type="PANTHER" id="PTHR46699">
    <property type="entry name" value="SERINE/THREONINE-PROTEIN KINASE STN8, CHLOROPLASTIC-RELATED"/>
    <property type="match status" value="1"/>
</dbReference>